<sequence>MRWLSRRTGIATSTSYAVSSCTMTMRCSVATRTTTQSCSNSNLSSRNPTWTTVSDASPLVNENWNRRGERTQEIEKPWTPIGTISRRRRRNGLPSCRNRAIPSRRKGFSWKLRKNWSLTKKRTTKTRRLYSKKSEMSSMKQRSAWKWKRRRLLRSAKNRMKPVKLLKKGTSAPPCQRPERFFRNEIPRSERSHSNPRRSTSWTQMTTVMIQMTTAATRHRRIQRRRS</sequence>
<accession>A0A0M9FNW0</accession>
<organism evidence="2 3">
    <name type="scientific">Leptomonas pyrrhocoris</name>
    <name type="common">Firebug parasite</name>
    <dbReference type="NCBI Taxonomy" id="157538"/>
    <lineage>
        <taxon>Eukaryota</taxon>
        <taxon>Discoba</taxon>
        <taxon>Euglenozoa</taxon>
        <taxon>Kinetoplastea</taxon>
        <taxon>Metakinetoplastina</taxon>
        <taxon>Trypanosomatida</taxon>
        <taxon>Trypanosomatidae</taxon>
        <taxon>Leishmaniinae</taxon>
        <taxon>Leptomonas</taxon>
    </lineage>
</organism>
<dbReference type="EMBL" id="LGTL01000055">
    <property type="protein sequence ID" value="KPA73070.1"/>
    <property type="molecule type" value="Genomic_DNA"/>
</dbReference>
<protein>
    <submittedName>
        <fullName evidence="2">Uncharacterized protein</fullName>
    </submittedName>
</protein>
<comment type="caution">
    <text evidence="2">The sequence shown here is derived from an EMBL/GenBank/DDBJ whole genome shotgun (WGS) entry which is preliminary data.</text>
</comment>
<gene>
    <name evidence="2" type="ORF">ABB37_10144</name>
</gene>
<evidence type="ECO:0000313" key="2">
    <source>
        <dbReference type="EMBL" id="KPA73070.1"/>
    </source>
</evidence>
<feature type="region of interest" description="Disordered" evidence="1">
    <location>
        <begin position="165"/>
        <end position="203"/>
    </location>
</feature>
<keyword evidence="3" id="KW-1185">Reference proteome</keyword>
<evidence type="ECO:0000256" key="1">
    <source>
        <dbReference type="SAM" id="MobiDB-lite"/>
    </source>
</evidence>
<dbReference type="GeneID" id="26910424"/>
<feature type="compositionally biased region" description="Basic and acidic residues" evidence="1">
    <location>
        <begin position="177"/>
        <end position="193"/>
    </location>
</feature>
<dbReference type="AlphaFoldDB" id="A0A0M9FNW0"/>
<name>A0A0M9FNW0_LEPPY</name>
<evidence type="ECO:0000313" key="3">
    <source>
        <dbReference type="Proteomes" id="UP000037923"/>
    </source>
</evidence>
<reference evidence="2 3" key="1">
    <citation type="submission" date="2015-07" db="EMBL/GenBank/DDBJ databases">
        <title>High-quality genome of monoxenous trypanosomatid Leptomonas pyrrhocoris.</title>
        <authorList>
            <person name="Flegontov P."/>
            <person name="Butenko A."/>
            <person name="Firsov S."/>
            <person name="Vlcek C."/>
            <person name="Logacheva M.D."/>
            <person name="Field M."/>
            <person name="Filatov D."/>
            <person name="Flegontova O."/>
            <person name="Gerasimov E."/>
            <person name="Jackson A.P."/>
            <person name="Kelly S."/>
            <person name="Opperdoes F."/>
            <person name="O'Reilly A."/>
            <person name="Votypka J."/>
            <person name="Yurchenko V."/>
            <person name="Lukes J."/>
        </authorList>
    </citation>
    <scope>NUCLEOTIDE SEQUENCE [LARGE SCALE GENOMIC DNA]</scope>
    <source>
        <strain evidence="2">H10</strain>
    </source>
</reference>
<dbReference type="RefSeq" id="XP_015651509.1">
    <property type="nucleotide sequence ID" value="XM_015809907.1"/>
</dbReference>
<proteinExistence type="predicted"/>
<dbReference type="PROSITE" id="PS51257">
    <property type="entry name" value="PROKAR_LIPOPROTEIN"/>
    <property type="match status" value="1"/>
</dbReference>
<dbReference type="VEuPathDB" id="TriTrypDB:LpyrH10_55_0010"/>
<dbReference type="Proteomes" id="UP000037923">
    <property type="component" value="Unassembled WGS sequence"/>
</dbReference>